<feature type="region of interest" description="Disordered" evidence="1">
    <location>
        <begin position="125"/>
        <end position="158"/>
    </location>
</feature>
<dbReference type="EMBL" id="AM450964">
    <property type="protein sequence ID" value="CAN65387.1"/>
    <property type="molecule type" value="Genomic_DNA"/>
</dbReference>
<dbReference type="SUPFAM" id="SSF55008">
    <property type="entry name" value="HMA, heavy metal-associated domain"/>
    <property type="match status" value="1"/>
</dbReference>
<dbReference type="PANTHER" id="PTHR47066">
    <property type="entry name" value="HEAVY METAL-ASSOCIATED ISOPRENYLATED PLANT PROTEIN 9"/>
    <property type="match status" value="1"/>
</dbReference>
<protein>
    <submittedName>
        <fullName evidence="2">Uncharacterized protein</fullName>
    </submittedName>
</protein>
<dbReference type="AlphaFoldDB" id="A5B943"/>
<dbReference type="ExpressionAtlas" id="A5B943">
    <property type="expression patterns" value="baseline and differential"/>
</dbReference>
<organism evidence="2">
    <name type="scientific">Vitis vinifera</name>
    <name type="common">Grape</name>
    <dbReference type="NCBI Taxonomy" id="29760"/>
    <lineage>
        <taxon>Eukaryota</taxon>
        <taxon>Viridiplantae</taxon>
        <taxon>Streptophyta</taxon>
        <taxon>Embryophyta</taxon>
        <taxon>Tracheophyta</taxon>
        <taxon>Spermatophyta</taxon>
        <taxon>Magnoliopsida</taxon>
        <taxon>eudicotyledons</taxon>
        <taxon>Gunneridae</taxon>
        <taxon>Pentapetalae</taxon>
        <taxon>rosids</taxon>
        <taxon>Vitales</taxon>
        <taxon>Vitaceae</taxon>
        <taxon>Viteae</taxon>
        <taxon>Vitis</taxon>
    </lineage>
</organism>
<proteinExistence type="predicted"/>
<dbReference type="InterPro" id="IPR044258">
    <property type="entry name" value="HIPP09-like"/>
</dbReference>
<accession>A5B943</accession>
<dbReference type="GO" id="GO:0046872">
    <property type="term" value="F:metal ion binding"/>
    <property type="evidence" value="ECO:0007669"/>
    <property type="project" value="InterPro"/>
</dbReference>
<dbReference type="Gene3D" id="3.30.70.100">
    <property type="match status" value="1"/>
</dbReference>
<dbReference type="OrthoDB" id="1926387at2759"/>
<evidence type="ECO:0000256" key="1">
    <source>
        <dbReference type="SAM" id="MobiDB-lite"/>
    </source>
</evidence>
<feature type="compositionally biased region" description="Basic and acidic residues" evidence="1">
    <location>
        <begin position="131"/>
        <end position="158"/>
    </location>
</feature>
<dbReference type="InterPro" id="IPR006121">
    <property type="entry name" value="HMA_dom"/>
</dbReference>
<gene>
    <name evidence="2" type="ORF">VITISV_025976</name>
</gene>
<sequence length="289" mass="32550">MVGLFHCYDHDFLFWWIACRSFVRIAGANQYTFLHCMQSSSVPVNANSDNNHIMVECIQNASMVTIQDFDLQRYFDHCSFTSGECQELCFRRYFQHQERGWRSMKDDISGKPITAIPESLLCSKEQAPAEVKPEAEEKKEEKAEEKKEEKPEEQKEEPKPPLPFVLFVDLHCVGCAKKIESSLTALSLPDSLSLLSSFTGVKEVMIDMAQNQVTIKGIVEPQAVCNRIMKKTKRRAKVLSPLPEAEGEPMPEVVSSQVSGLTTVELNVNMHCEACAAQLPIATAKTDQD</sequence>
<dbReference type="InterPro" id="IPR036163">
    <property type="entry name" value="HMA_dom_sf"/>
</dbReference>
<dbReference type="PANTHER" id="PTHR47066:SF1">
    <property type="entry name" value="HEAVY METAL-ASSOCIATED ISOPRENYLATED PLANT PROTEIN 9"/>
    <property type="match status" value="1"/>
</dbReference>
<name>A5B943_VITVI</name>
<dbReference type="CDD" id="cd00371">
    <property type="entry name" value="HMA"/>
    <property type="match status" value="1"/>
</dbReference>
<reference evidence="2" key="1">
    <citation type="journal article" date="2007" name="PLoS ONE">
        <title>The first genome sequence of an elite grapevine cultivar (Pinot noir Vitis vinifera L.): coping with a highly heterozygous genome.</title>
        <authorList>
            <person name="Velasco R."/>
            <person name="Zharkikh A."/>
            <person name="Troggio M."/>
            <person name="Cartwright D.A."/>
            <person name="Cestaro A."/>
            <person name="Pruss D."/>
            <person name="Pindo M."/>
            <person name="FitzGerald L.M."/>
            <person name="Vezzulli S."/>
            <person name="Reid J."/>
            <person name="Malacarne G."/>
            <person name="Iliev D."/>
            <person name="Coppola G."/>
            <person name="Wardell B."/>
            <person name="Micheletti D."/>
            <person name="Macalma T."/>
            <person name="Facci M."/>
            <person name="Mitchell J.T."/>
            <person name="Perazzolli M."/>
            <person name="Eldredge G."/>
            <person name="Gatto P."/>
            <person name="Oyzerski R."/>
            <person name="Moretto M."/>
            <person name="Gutin N."/>
            <person name="Stefanini M."/>
            <person name="Chen Y."/>
            <person name="Segala C."/>
            <person name="Davenport C."/>
            <person name="Dematte L."/>
            <person name="Mraz A."/>
            <person name="Battilana J."/>
            <person name="Stormo K."/>
            <person name="Costa F."/>
            <person name="Tao Q."/>
            <person name="Si-Ammour A."/>
            <person name="Harkins T."/>
            <person name="Lackey A."/>
            <person name="Perbost C."/>
            <person name="Taillon B."/>
            <person name="Stella A."/>
            <person name="Solovyev V."/>
            <person name="Fawcett J.A."/>
            <person name="Sterck L."/>
            <person name="Vandepoele K."/>
            <person name="Grando S.M."/>
            <person name="Toppo S."/>
            <person name="Moser C."/>
            <person name="Lanchbury J."/>
            <person name="Bogden R."/>
            <person name="Skolnick M."/>
            <person name="Sgaramella V."/>
            <person name="Bhatnagar S.K."/>
            <person name="Fontana P."/>
            <person name="Gutin A."/>
            <person name="Van de Peer Y."/>
            <person name="Salamini F."/>
            <person name="Viola R."/>
        </authorList>
    </citation>
    <scope>NUCLEOTIDE SEQUENCE</scope>
</reference>
<evidence type="ECO:0000313" key="2">
    <source>
        <dbReference type="EMBL" id="CAN65387.1"/>
    </source>
</evidence>